<gene>
    <name evidence="6" type="ORF">WA026_008115</name>
</gene>
<sequence length="280" mass="32469">MDFKQSLFKIDSYPVGFSMPHANKHIAGINLSKLSLETLLPGKWIDDNILNAFLLIAQDIAINDEMKVLSFETFFCEKLMLGIISDGHKKWLALNEIWTQDIWLIPIHINSNHWTLLVVVFPHKIFLYLDSLKGQPPNQLIHNLCGFIENYRDARIRKLTRWQDWTLHVPIDIPVQNVSSGNCGIHVCAWVYIIITGTAFQFSDMHMNCFRKGMAHWLLNYDLIRKVNSRENLRTALLELPVNPGKIHRNIRQNSHIPFEFSSTLEYCSSIKTLLSAMRE</sequence>
<dbReference type="Pfam" id="PF02902">
    <property type="entry name" value="Peptidase_C48"/>
    <property type="match status" value="1"/>
</dbReference>
<protein>
    <recommendedName>
        <fullName evidence="5">Ubiquitin-like protease family profile domain-containing protein</fullName>
    </recommendedName>
</protein>
<proteinExistence type="inferred from homology"/>
<dbReference type="Gene3D" id="3.40.395.10">
    <property type="entry name" value="Adenoviral Proteinase, Chain A"/>
    <property type="match status" value="1"/>
</dbReference>
<dbReference type="SUPFAM" id="SSF54001">
    <property type="entry name" value="Cysteine proteinases"/>
    <property type="match status" value="1"/>
</dbReference>
<dbReference type="PROSITE" id="PS50600">
    <property type="entry name" value="ULP_PROTEASE"/>
    <property type="match status" value="1"/>
</dbReference>
<evidence type="ECO:0000256" key="1">
    <source>
        <dbReference type="ARBA" id="ARBA00005234"/>
    </source>
</evidence>
<evidence type="ECO:0000313" key="7">
    <source>
        <dbReference type="Proteomes" id="UP001431783"/>
    </source>
</evidence>
<reference evidence="6 7" key="1">
    <citation type="submission" date="2023-03" db="EMBL/GenBank/DDBJ databases">
        <title>Genome insight into feeding habits of ladybird beetles.</title>
        <authorList>
            <person name="Li H.-S."/>
            <person name="Huang Y.-H."/>
            <person name="Pang H."/>
        </authorList>
    </citation>
    <scope>NUCLEOTIDE SEQUENCE [LARGE SCALE GENOMIC DNA]</scope>
    <source>
        <strain evidence="6">SYSU_2023b</strain>
        <tissue evidence="6">Whole body</tissue>
    </source>
</reference>
<dbReference type="GO" id="GO:0016929">
    <property type="term" value="F:deSUMOylase activity"/>
    <property type="evidence" value="ECO:0007669"/>
    <property type="project" value="TreeGrafter"/>
</dbReference>
<dbReference type="AlphaFoldDB" id="A0AAW1TTS2"/>
<evidence type="ECO:0000256" key="2">
    <source>
        <dbReference type="ARBA" id="ARBA00022670"/>
    </source>
</evidence>
<evidence type="ECO:0000313" key="6">
    <source>
        <dbReference type="EMBL" id="KAK9870554.1"/>
    </source>
</evidence>
<organism evidence="6 7">
    <name type="scientific">Henosepilachna vigintioctopunctata</name>
    <dbReference type="NCBI Taxonomy" id="420089"/>
    <lineage>
        <taxon>Eukaryota</taxon>
        <taxon>Metazoa</taxon>
        <taxon>Ecdysozoa</taxon>
        <taxon>Arthropoda</taxon>
        <taxon>Hexapoda</taxon>
        <taxon>Insecta</taxon>
        <taxon>Pterygota</taxon>
        <taxon>Neoptera</taxon>
        <taxon>Endopterygota</taxon>
        <taxon>Coleoptera</taxon>
        <taxon>Polyphaga</taxon>
        <taxon>Cucujiformia</taxon>
        <taxon>Coccinelloidea</taxon>
        <taxon>Coccinellidae</taxon>
        <taxon>Epilachninae</taxon>
        <taxon>Epilachnini</taxon>
        <taxon>Henosepilachna</taxon>
    </lineage>
</organism>
<keyword evidence="7" id="KW-1185">Reference proteome</keyword>
<keyword evidence="4" id="KW-0788">Thiol protease</keyword>
<dbReference type="InterPro" id="IPR003653">
    <property type="entry name" value="Peptidase_C48_C"/>
</dbReference>
<dbReference type="InterPro" id="IPR038765">
    <property type="entry name" value="Papain-like_cys_pep_sf"/>
</dbReference>
<dbReference type="GO" id="GO:0016926">
    <property type="term" value="P:protein desumoylation"/>
    <property type="evidence" value="ECO:0007669"/>
    <property type="project" value="TreeGrafter"/>
</dbReference>
<dbReference type="PANTHER" id="PTHR12606:SF141">
    <property type="entry name" value="GH15225P-RELATED"/>
    <property type="match status" value="1"/>
</dbReference>
<dbReference type="EMBL" id="JARQZJ010000003">
    <property type="protein sequence ID" value="KAK9870554.1"/>
    <property type="molecule type" value="Genomic_DNA"/>
</dbReference>
<keyword evidence="3" id="KW-0378">Hydrolase</keyword>
<name>A0AAW1TTS2_9CUCU</name>
<keyword evidence="2" id="KW-0645">Protease</keyword>
<evidence type="ECO:0000256" key="3">
    <source>
        <dbReference type="ARBA" id="ARBA00022801"/>
    </source>
</evidence>
<dbReference type="GO" id="GO:0006508">
    <property type="term" value="P:proteolysis"/>
    <property type="evidence" value="ECO:0007669"/>
    <property type="project" value="UniProtKB-KW"/>
</dbReference>
<comment type="similarity">
    <text evidence="1">Belongs to the peptidase C48 family.</text>
</comment>
<feature type="domain" description="Ubiquitin-like protease family profile" evidence="5">
    <location>
        <begin position="29"/>
        <end position="194"/>
    </location>
</feature>
<evidence type="ECO:0000259" key="5">
    <source>
        <dbReference type="PROSITE" id="PS50600"/>
    </source>
</evidence>
<accession>A0AAW1TTS2</accession>
<dbReference type="GO" id="GO:0005634">
    <property type="term" value="C:nucleus"/>
    <property type="evidence" value="ECO:0007669"/>
    <property type="project" value="TreeGrafter"/>
</dbReference>
<evidence type="ECO:0000256" key="4">
    <source>
        <dbReference type="ARBA" id="ARBA00022807"/>
    </source>
</evidence>
<comment type="caution">
    <text evidence="6">The sequence shown here is derived from an EMBL/GenBank/DDBJ whole genome shotgun (WGS) entry which is preliminary data.</text>
</comment>
<dbReference type="PANTHER" id="PTHR12606">
    <property type="entry name" value="SENTRIN/SUMO-SPECIFIC PROTEASE"/>
    <property type="match status" value="1"/>
</dbReference>
<dbReference type="Proteomes" id="UP001431783">
    <property type="component" value="Unassembled WGS sequence"/>
</dbReference>